<dbReference type="EMBL" id="LNQR01000124">
    <property type="protein sequence ID" value="KWT76814.1"/>
    <property type="molecule type" value="Genomic_DNA"/>
</dbReference>
<organism evidence="1 2">
    <name type="scientific">Candidatus Magnetominusculus xianensis</name>
    <dbReference type="NCBI Taxonomy" id="1748249"/>
    <lineage>
        <taxon>Bacteria</taxon>
        <taxon>Pseudomonadati</taxon>
        <taxon>Nitrospirota</taxon>
        <taxon>Nitrospiria</taxon>
        <taxon>Nitrospirales</taxon>
        <taxon>Nitrospiraceae</taxon>
        <taxon>Candidatus Magnetominusculus</taxon>
    </lineage>
</organism>
<dbReference type="Proteomes" id="UP000060487">
    <property type="component" value="Unassembled WGS sequence"/>
</dbReference>
<evidence type="ECO:0000313" key="1">
    <source>
        <dbReference type="EMBL" id="KWT76814.1"/>
    </source>
</evidence>
<sequence length="244" mass="27228">MFHVEMKQKKTVNALPQRCLEWLVTSRMNFINEMKEGKPLRYFSAHLPVMATWPASMCNGGNGGNDDVVDTGYPVNMTVKGIGLIPRDELLTSFTEMFETITVSSRTKPHMESITERVGAINKLYGDIGNFDPSVLGGLEIFGGKTLDNLNENSNASLLYVGMHQADGASAGGGMGVSYISFQVNGHIEILNKNNPYYRFLLASRKLFEFDKFHIFQPDYPFGYLIKIKEVLDKSPWSKASTGH</sequence>
<proteinExistence type="predicted"/>
<gene>
    <name evidence="1" type="ORF">ASN18_3080</name>
</gene>
<keyword evidence="2" id="KW-1185">Reference proteome</keyword>
<evidence type="ECO:0000313" key="2">
    <source>
        <dbReference type="Proteomes" id="UP000060487"/>
    </source>
</evidence>
<reference evidence="1 2" key="1">
    <citation type="submission" date="2015-11" db="EMBL/GenBank/DDBJ databases">
        <authorList>
            <person name="Lin W."/>
        </authorList>
    </citation>
    <scope>NUCLEOTIDE SEQUENCE [LARGE SCALE GENOMIC DNA]</scope>
    <source>
        <strain evidence="1 2">HCH-1</strain>
    </source>
</reference>
<protein>
    <submittedName>
        <fullName evidence="1">Uncharacterized protein</fullName>
    </submittedName>
</protein>
<name>A0ABR5SBA2_9BACT</name>
<comment type="caution">
    <text evidence="1">The sequence shown here is derived from an EMBL/GenBank/DDBJ whole genome shotgun (WGS) entry which is preliminary data.</text>
</comment>
<dbReference type="RefSeq" id="WP_085053685.1">
    <property type="nucleotide sequence ID" value="NZ_LNQR01000124.1"/>
</dbReference>
<accession>A0ABR5SBA2</accession>